<keyword evidence="7" id="KW-0963">Cytoplasm</keyword>
<dbReference type="Proteomes" id="UP000245206">
    <property type="component" value="Unassembled WGS sequence"/>
</dbReference>
<keyword evidence="6 7" id="KW-0627">Porphyrin biosynthesis</keyword>
<evidence type="ECO:0000256" key="5">
    <source>
        <dbReference type="ARBA" id="ARBA00023235"/>
    </source>
</evidence>
<dbReference type="GO" id="GO:0008483">
    <property type="term" value="F:transaminase activity"/>
    <property type="evidence" value="ECO:0007669"/>
    <property type="project" value="UniProtKB-KW"/>
</dbReference>
<sequence>MNSESLFERSKQVVPGGVHSPVRSFSSVGGTPVFFSEANGAYLKSVEGKNYIDYCLSFGPLLFGHRHPEIQEVVEDTVRKAWSFGACEPYSLELAEFITERIPWVEKIRFVNSGTEAVMSALRVARAATGRNKILKFDGCYHGHLDQLLVKSGSGLAGLSSSDSKGIGPEIIQNTLVLPLDDETKLEELFQREGSNIACLAIEPLPANYGLLPQRIEFLKKCRELTTKYGVLLLFDEVISGFRVSFQGMAGITGIVPDLVCYGKIIGGGFPVGAYAGKREFMDLVAPSGPVYQAGTLSANPIGMRAGLKTLYKAWNENPYPILETTTKQFTDGIITLLKESGDPNWEAVTFGSLFWLKEKTEKPIRTIADIPNSHKSNFATFFHKLLNQGVYLAPSGYEVGFLSTVHTKDIIDLTLEKIKQALKG</sequence>
<keyword evidence="8" id="KW-0032">Aminotransferase</keyword>
<dbReference type="SUPFAM" id="SSF53383">
    <property type="entry name" value="PLP-dependent transferases"/>
    <property type="match status" value="1"/>
</dbReference>
<dbReference type="GO" id="GO:0030170">
    <property type="term" value="F:pyridoxal phosphate binding"/>
    <property type="evidence" value="ECO:0007669"/>
    <property type="project" value="InterPro"/>
</dbReference>
<dbReference type="InterPro" id="IPR015421">
    <property type="entry name" value="PyrdxlP-dep_Trfase_major"/>
</dbReference>
<dbReference type="GO" id="GO:0005737">
    <property type="term" value="C:cytoplasm"/>
    <property type="evidence" value="ECO:0007669"/>
    <property type="project" value="UniProtKB-SubCell"/>
</dbReference>
<dbReference type="HAMAP" id="MF_00375">
    <property type="entry name" value="HemL_aminotrans_3"/>
    <property type="match status" value="1"/>
</dbReference>
<gene>
    <name evidence="7 8" type="primary">hemL</name>
    <name evidence="8" type="ORF">LPTSP2_00910</name>
</gene>
<dbReference type="UniPathway" id="UPA00251">
    <property type="reaction ID" value="UER00317"/>
</dbReference>
<protein>
    <recommendedName>
        <fullName evidence="7">Glutamate-1-semialdehyde 2,1-aminomutase</fullName>
        <shortName evidence="7">GSA</shortName>
        <ecNumber evidence="7">5.4.3.8</ecNumber>
    </recommendedName>
    <alternativeName>
        <fullName evidence="7">Glutamate-1-semialdehyde aminotransferase</fullName>
        <shortName evidence="7">GSA-AT</shortName>
    </alternativeName>
</protein>
<comment type="cofactor">
    <cofactor evidence="1 7">
        <name>pyridoxal 5'-phosphate</name>
        <dbReference type="ChEBI" id="CHEBI:597326"/>
    </cofactor>
</comment>
<dbReference type="PANTHER" id="PTHR43713:SF3">
    <property type="entry name" value="GLUTAMATE-1-SEMIALDEHYDE 2,1-AMINOMUTASE 1, CHLOROPLASTIC-RELATED"/>
    <property type="match status" value="1"/>
</dbReference>
<keyword evidence="4 7" id="KW-0663">Pyridoxal phosphate</keyword>
<dbReference type="GO" id="GO:0006782">
    <property type="term" value="P:protoporphyrinogen IX biosynthetic process"/>
    <property type="evidence" value="ECO:0007669"/>
    <property type="project" value="UniProtKB-UniRule"/>
</dbReference>
<dbReference type="OrthoDB" id="9807885at2"/>
<evidence type="ECO:0000256" key="1">
    <source>
        <dbReference type="ARBA" id="ARBA00001933"/>
    </source>
</evidence>
<comment type="catalytic activity">
    <reaction evidence="7">
        <text>(S)-4-amino-5-oxopentanoate = 5-aminolevulinate</text>
        <dbReference type="Rhea" id="RHEA:14265"/>
        <dbReference type="ChEBI" id="CHEBI:57501"/>
        <dbReference type="ChEBI" id="CHEBI:356416"/>
        <dbReference type="EC" id="5.4.3.8"/>
    </reaction>
</comment>
<accession>A0A2P2D865</accession>
<dbReference type="EC" id="5.4.3.8" evidence="7"/>
<dbReference type="PROSITE" id="PS00600">
    <property type="entry name" value="AA_TRANSFER_CLASS_3"/>
    <property type="match status" value="1"/>
</dbReference>
<comment type="pathway">
    <text evidence="2">Porphyrin-containing compound metabolism; protoporphyrin-IX biosynthesis; 5-aminolevulinate from L-glutamyl-tRNA(Glu): step 2/2.</text>
</comment>
<evidence type="ECO:0000256" key="3">
    <source>
        <dbReference type="ARBA" id="ARBA00008981"/>
    </source>
</evidence>
<evidence type="ECO:0000256" key="6">
    <source>
        <dbReference type="ARBA" id="ARBA00023244"/>
    </source>
</evidence>
<proteinExistence type="inferred from homology"/>
<dbReference type="GO" id="GO:0042286">
    <property type="term" value="F:glutamate-1-semialdehyde 2,1-aminomutase activity"/>
    <property type="evidence" value="ECO:0007669"/>
    <property type="project" value="UniProtKB-UniRule"/>
</dbReference>
<dbReference type="EMBL" id="BFAZ01000001">
    <property type="protein sequence ID" value="GBF40825.1"/>
    <property type="molecule type" value="Genomic_DNA"/>
</dbReference>
<dbReference type="InterPro" id="IPR015424">
    <property type="entry name" value="PyrdxlP-dep_Trfase"/>
</dbReference>
<comment type="similarity">
    <text evidence="3 7">Belongs to the class-III pyridoxal-phosphate-dependent aminotransferase family. HemL subfamily.</text>
</comment>
<organism evidence="8 9">
    <name type="scientific">Leptospira ellinghausenii</name>
    <dbReference type="NCBI Taxonomy" id="1917822"/>
    <lineage>
        <taxon>Bacteria</taxon>
        <taxon>Pseudomonadati</taxon>
        <taxon>Spirochaetota</taxon>
        <taxon>Spirochaetia</taxon>
        <taxon>Leptospirales</taxon>
        <taxon>Leptospiraceae</taxon>
        <taxon>Leptospira</taxon>
    </lineage>
</organism>
<evidence type="ECO:0000313" key="8">
    <source>
        <dbReference type="EMBL" id="GBF40825.1"/>
    </source>
</evidence>
<dbReference type="FunFam" id="3.40.640.10:FF:000021">
    <property type="entry name" value="Glutamate-1-semialdehyde 2,1-aminomutase"/>
    <property type="match status" value="1"/>
</dbReference>
<dbReference type="InterPro" id="IPR005814">
    <property type="entry name" value="Aminotrans_3"/>
</dbReference>
<dbReference type="InterPro" id="IPR049704">
    <property type="entry name" value="Aminotrans_3_PPA_site"/>
</dbReference>
<evidence type="ECO:0000256" key="7">
    <source>
        <dbReference type="HAMAP-Rule" id="MF_00375"/>
    </source>
</evidence>
<dbReference type="RefSeq" id="WP_108958105.1">
    <property type="nucleotide sequence ID" value="NZ_BFAZ01000001.1"/>
</dbReference>
<comment type="caution">
    <text evidence="8">The sequence shown here is derived from an EMBL/GenBank/DDBJ whole genome shotgun (WGS) entry which is preliminary data.</text>
</comment>
<feature type="modified residue" description="N6-(pyridoxal phosphate)lysine" evidence="7">
    <location>
        <position position="264"/>
    </location>
</feature>
<keyword evidence="5 7" id="KW-0413">Isomerase</keyword>
<keyword evidence="8" id="KW-0808">Transferase</keyword>
<comment type="subunit">
    <text evidence="7">Homodimer.</text>
</comment>
<dbReference type="InterPro" id="IPR015422">
    <property type="entry name" value="PyrdxlP-dep_Trfase_small"/>
</dbReference>
<dbReference type="NCBIfam" id="NF000818">
    <property type="entry name" value="PRK00062.1"/>
    <property type="match status" value="1"/>
</dbReference>
<name>A0A2P2D865_9LEPT</name>
<dbReference type="Pfam" id="PF00202">
    <property type="entry name" value="Aminotran_3"/>
    <property type="match status" value="1"/>
</dbReference>
<evidence type="ECO:0000313" key="9">
    <source>
        <dbReference type="Proteomes" id="UP000245206"/>
    </source>
</evidence>
<dbReference type="CDD" id="cd00610">
    <property type="entry name" value="OAT_like"/>
    <property type="match status" value="1"/>
</dbReference>
<dbReference type="PANTHER" id="PTHR43713">
    <property type="entry name" value="GLUTAMATE-1-SEMIALDEHYDE 2,1-AMINOMUTASE"/>
    <property type="match status" value="1"/>
</dbReference>
<reference evidence="9" key="1">
    <citation type="journal article" date="2019" name="Microbiol. Immunol.">
        <title>Molecular and phenotypic characterization of Leptospira johnsonii sp. nov., Leptospira ellinghausenii sp. nov. and Leptospira ryugenii sp. nov. isolated from soil and water in Japan.</title>
        <authorList>
            <person name="Masuzawa T."/>
            <person name="Saito M."/>
            <person name="Nakao R."/>
            <person name="Nikaido Y."/>
            <person name="Matsumoto M."/>
            <person name="Ogawa M."/>
            <person name="Yokoyama M."/>
            <person name="Hidaka Y."/>
            <person name="Tomita J."/>
            <person name="Sakakibara K."/>
            <person name="Suzuki K."/>
            <person name="Yasuda S."/>
            <person name="Sato H."/>
            <person name="Yamaguchi M."/>
            <person name="Yoshida S.I."/>
            <person name="Koizumi N."/>
            <person name="Kawamura Y."/>
        </authorList>
    </citation>
    <scope>NUCLEOTIDE SEQUENCE [LARGE SCALE GENOMIC DNA]</scope>
    <source>
        <strain evidence="9">E18</strain>
    </source>
</reference>
<evidence type="ECO:0000256" key="4">
    <source>
        <dbReference type="ARBA" id="ARBA00022898"/>
    </source>
</evidence>
<dbReference type="Gene3D" id="3.90.1150.10">
    <property type="entry name" value="Aspartate Aminotransferase, domain 1"/>
    <property type="match status" value="1"/>
</dbReference>
<dbReference type="AlphaFoldDB" id="A0A2P2D865"/>
<evidence type="ECO:0000256" key="2">
    <source>
        <dbReference type="ARBA" id="ARBA00004819"/>
    </source>
</evidence>
<dbReference type="InterPro" id="IPR004639">
    <property type="entry name" value="4pyrrol_synth_GluAld_NH2Trfase"/>
</dbReference>
<comment type="subcellular location">
    <subcellularLocation>
        <location evidence="7">Cytoplasm</location>
    </subcellularLocation>
</comment>
<dbReference type="Gene3D" id="3.40.640.10">
    <property type="entry name" value="Type I PLP-dependent aspartate aminotransferase-like (Major domain)"/>
    <property type="match status" value="1"/>
</dbReference>
<keyword evidence="9" id="KW-1185">Reference proteome</keyword>